<dbReference type="PRINTS" id="PR00455">
    <property type="entry name" value="HTHTETR"/>
</dbReference>
<sequence length="192" mass="21851">MEQKLDQQTLSHILSVTEQLIKETGCQQTTLQMIMDRTGLSKGAIYHYVKSKDELFGKILESYMTTVNHQFHEAVKLSQDNDIRPAIQAIVSSMAERGTSNTIFIYLLSQQHKPNIATMLKELRRSLMELSEAWITIGKEHGAIPAHVDVKAFASMFVTLSYGLRVNQMIADDQLVPQMQDVFLFMINAFQK</sequence>
<keyword evidence="7" id="KW-1185">Reference proteome</keyword>
<dbReference type="InterPro" id="IPR036271">
    <property type="entry name" value="Tet_transcr_reg_TetR-rel_C_sf"/>
</dbReference>
<gene>
    <name evidence="6" type="ORF">OB236_30185</name>
</gene>
<name>A0ABT2UQT5_9BACL</name>
<keyword evidence="2 4" id="KW-0238">DNA-binding</keyword>
<dbReference type="InterPro" id="IPR009057">
    <property type="entry name" value="Homeodomain-like_sf"/>
</dbReference>
<evidence type="ECO:0000256" key="3">
    <source>
        <dbReference type="ARBA" id="ARBA00023163"/>
    </source>
</evidence>
<evidence type="ECO:0000256" key="4">
    <source>
        <dbReference type="PROSITE-ProRule" id="PRU00335"/>
    </source>
</evidence>
<dbReference type="Gene3D" id="1.10.357.10">
    <property type="entry name" value="Tetracycline Repressor, domain 2"/>
    <property type="match status" value="1"/>
</dbReference>
<reference evidence="6 7" key="1">
    <citation type="submission" date="2022-09" db="EMBL/GenBank/DDBJ databases">
        <authorList>
            <person name="Han X.L."/>
            <person name="Wang Q."/>
            <person name="Lu T."/>
        </authorList>
    </citation>
    <scope>NUCLEOTIDE SEQUENCE [LARGE SCALE GENOMIC DNA]</scope>
    <source>
        <strain evidence="6 7">WQ 127069</strain>
    </source>
</reference>
<evidence type="ECO:0000313" key="6">
    <source>
        <dbReference type="EMBL" id="MCU6796401.1"/>
    </source>
</evidence>
<dbReference type="RefSeq" id="WP_262687220.1">
    <property type="nucleotide sequence ID" value="NZ_JAOQIO010000103.1"/>
</dbReference>
<evidence type="ECO:0000256" key="2">
    <source>
        <dbReference type="ARBA" id="ARBA00023125"/>
    </source>
</evidence>
<dbReference type="PANTHER" id="PTHR47506">
    <property type="entry name" value="TRANSCRIPTIONAL REGULATORY PROTEIN"/>
    <property type="match status" value="1"/>
</dbReference>
<accession>A0ABT2UQT5</accession>
<dbReference type="SUPFAM" id="SSF48498">
    <property type="entry name" value="Tetracyclin repressor-like, C-terminal domain"/>
    <property type="match status" value="1"/>
</dbReference>
<dbReference type="SUPFAM" id="SSF46689">
    <property type="entry name" value="Homeodomain-like"/>
    <property type="match status" value="1"/>
</dbReference>
<keyword evidence="1" id="KW-0805">Transcription regulation</keyword>
<evidence type="ECO:0000313" key="7">
    <source>
        <dbReference type="Proteomes" id="UP001652445"/>
    </source>
</evidence>
<evidence type="ECO:0000259" key="5">
    <source>
        <dbReference type="PROSITE" id="PS50977"/>
    </source>
</evidence>
<feature type="domain" description="HTH tetR-type" evidence="5">
    <location>
        <begin position="7"/>
        <end position="67"/>
    </location>
</feature>
<dbReference type="PROSITE" id="PS50977">
    <property type="entry name" value="HTH_TETR_2"/>
    <property type="match status" value="1"/>
</dbReference>
<dbReference type="Proteomes" id="UP001652445">
    <property type="component" value="Unassembled WGS sequence"/>
</dbReference>
<keyword evidence="3" id="KW-0804">Transcription</keyword>
<organism evidence="6 7">
    <name type="scientific">Paenibacillus baimaensis</name>
    <dbReference type="NCBI Taxonomy" id="2982185"/>
    <lineage>
        <taxon>Bacteria</taxon>
        <taxon>Bacillati</taxon>
        <taxon>Bacillota</taxon>
        <taxon>Bacilli</taxon>
        <taxon>Bacillales</taxon>
        <taxon>Paenibacillaceae</taxon>
        <taxon>Paenibacillus</taxon>
    </lineage>
</organism>
<dbReference type="Pfam" id="PF00440">
    <property type="entry name" value="TetR_N"/>
    <property type="match status" value="1"/>
</dbReference>
<proteinExistence type="predicted"/>
<comment type="caution">
    <text evidence="6">The sequence shown here is derived from an EMBL/GenBank/DDBJ whole genome shotgun (WGS) entry which is preliminary data.</text>
</comment>
<protein>
    <submittedName>
        <fullName evidence="6">TetR/AcrR family transcriptional regulator</fullName>
    </submittedName>
</protein>
<dbReference type="EMBL" id="JAOQIO010000103">
    <property type="protein sequence ID" value="MCU6796401.1"/>
    <property type="molecule type" value="Genomic_DNA"/>
</dbReference>
<feature type="DNA-binding region" description="H-T-H motif" evidence="4">
    <location>
        <begin position="30"/>
        <end position="49"/>
    </location>
</feature>
<dbReference type="InterPro" id="IPR001647">
    <property type="entry name" value="HTH_TetR"/>
</dbReference>
<evidence type="ECO:0000256" key="1">
    <source>
        <dbReference type="ARBA" id="ARBA00023015"/>
    </source>
</evidence>
<dbReference type="PANTHER" id="PTHR47506:SF6">
    <property type="entry name" value="HTH-TYPE TRANSCRIPTIONAL REPRESSOR NEMR"/>
    <property type="match status" value="1"/>
</dbReference>